<protein>
    <recommendedName>
        <fullName evidence="1">RNA-directed RNA polymerase</fullName>
        <ecNumber evidence="1">2.7.7.48</ecNumber>
    </recommendedName>
    <alternativeName>
        <fullName evidence="4">RNA replicase beta chain</fullName>
    </alternativeName>
</protein>
<keyword evidence="2" id="KW-0547">Nucleotide-binding</keyword>
<dbReference type="PROSITE" id="PS50522">
    <property type="entry name" value="RDRP_PHAGE"/>
    <property type="match status" value="1"/>
</dbReference>
<evidence type="ECO:0000313" key="8">
    <source>
        <dbReference type="EMBL" id="APG77052.1"/>
    </source>
</evidence>
<dbReference type="InterPro" id="IPR005093">
    <property type="entry name" value="RNArep_beta"/>
</dbReference>
<name>A0A1L3KI78_9VIRU</name>
<evidence type="ECO:0000256" key="6">
    <source>
        <dbReference type="PIRSR" id="PIRSR605093-1"/>
    </source>
</evidence>
<feature type="binding site" evidence="6">
    <location>
        <position position="445"/>
    </location>
    <ligand>
        <name>Mg(2+)</name>
        <dbReference type="ChEBI" id="CHEBI:18420"/>
        <label>2</label>
    </ligand>
</feature>
<comment type="cofactor">
    <cofactor evidence="6">
        <name>Mg(2+)</name>
        <dbReference type="ChEBI" id="CHEBI:18420"/>
    </cofactor>
    <text evidence="6">Binds 2 Mg(2+) per subunit.</text>
</comment>
<dbReference type="EC" id="2.7.7.48" evidence="1"/>
<reference evidence="8" key="1">
    <citation type="journal article" date="2016" name="Nature">
        <title>Redefining the invertebrate RNA virosphere.</title>
        <authorList>
            <person name="Shi M."/>
            <person name="Lin X.D."/>
            <person name="Tian J.H."/>
            <person name="Chen L.J."/>
            <person name="Chen X."/>
            <person name="Li C.X."/>
            <person name="Qin X.C."/>
            <person name="Li J."/>
            <person name="Cao J.P."/>
            <person name="Eden J.S."/>
            <person name="Buchmann J."/>
            <person name="Wang W."/>
            <person name="Xu J."/>
            <person name="Holmes E.C."/>
            <person name="Zhang Y.Z."/>
        </authorList>
    </citation>
    <scope>NUCLEOTIDE SEQUENCE</scope>
    <source>
        <strain evidence="8">BHTSS17923</strain>
    </source>
</reference>
<evidence type="ECO:0000256" key="4">
    <source>
        <dbReference type="ARBA" id="ARBA00030248"/>
    </source>
</evidence>
<evidence type="ECO:0000256" key="2">
    <source>
        <dbReference type="ARBA" id="ARBA00022741"/>
    </source>
</evidence>
<organism evidence="8">
    <name type="scientific">Beihai levi-like virus 10</name>
    <dbReference type="NCBI Taxonomy" id="1922395"/>
    <lineage>
        <taxon>Viruses</taxon>
        <taxon>Riboviria</taxon>
    </lineage>
</organism>
<dbReference type="GO" id="GO:0039694">
    <property type="term" value="P:viral RNA genome replication"/>
    <property type="evidence" value="ECO:0007669"/>
    <property type="project" value="InterPro"/>
</dbReference>
<feature type="domain" description="RdRp catalytic" evidence="7">
    <location>
        <begin position="333"/>
        <end position="476"/>
    </location>
</feature>
<dbReference type="GO" id="GO:0003968">
    <property type="term" value="F:RNA-directed RNA polymerase activity"/>
    <property type="evidence" value="ECO:0007669"/>
    <property type="project" value="UniProtKB-EC"/>
</dbReference>
<keyword evidence="3" id="KW-0693">Viral RNA replication</keyword>
<dbReference type="EMBL" id="KX883492">
    <property type="protein sequence ID" value="APG77052.1"/>
    <property type="molecule type" value="Genomic_RNA"/>
</dbReference>
<comment type="catalytic activity">
    <reaction evidence="5">
        <text>RNA(n) + a ribonucleoside 5'-triphosphate = RNA(n+1) + diphosphate</text>
        <dbReference type="Rhea" id="RHEA:21248"/>
        <dbReference type="Rhea" id="RHEA-COMP:14527"/>
        <dbReference type="Rhea" id="RHEA-COMP:17342"/>
        <dbReference type="ChEBI" id="CHEBI:33019"/>
        <dbReference type="ChEBI" id="CHEBI:61557"/>
        <dbReference type="ChEBI" id="CHEBI:140395"/>
        <dbReference type="EC" id="2.7.7.48"/>
    </reaction>
</comment>
<accession>A0A1L3KI78</accession>
<evidence type="ECO:0000256" key="3">
    <source>
        <dbReference type="ARBA" id="ARBA00022953"/>
    </source>
</evidence>
<dbReference type="Pfam" id="PF03431">
    <property type="entry name" value="RNA_replicase_B"/>
    <property type="match status" value="1"/>
</dbReference>
<proteinExistence type="predicted"/>
<keyword evidence="6" id="KW-0460">Magnesium</keyword>
<sequence>MKNSLEKVCLGVVQSLLLRDFAATYPNLTESFSKDYTRISEILRTRGLPSLMDDLPKLDKALLAGLEHGRLSYDGPFSRLVSRSVRVPRLLSGLWLRVFDNSGCLLESPDQTAIAYIRQLSSCFKKLKMKCTPQGLEKAVHEYFTVDAELRHPSLLWLDEEFDTFDTLKTLSFVDESSRQAGDHVTELCRILERFCDSVSGHLGLYDPYEFTNSVGLSTTKGRHFKHGTGSVSDMRRGENKYSFPSWPPRLSSVFPYEAFGSHDLSATHHGNECQPSKLIAVPKVLSRPRLIASEPTCNQWCQQITRYWLLDRLEHTKLSAFIDLRDQSKSQRMVSKSSRDRELATVDLSSASDRLSLWVVERAFRKNRSLLAALQAHRTPFIKDATGVTDFCVPLKKFASQGTAVTFPVQTLIFLCCAAAALGCESLSDLHRSFRGKVRIYGDDIIIPRKGYDNLKILLDHLELEVNVDKTFSQGFFRESCGLDAYKGADVTPIKPQILNVTGPESLLALIDSSNNFFIKGYWRTGDYIARTIPPELYKFIPVEHISDLTSASFVSFVGDDMSMLPFRRNHDLCTIQRRRLHFTSSVEKESATDPSGFFQFIVENPSPDTDWCSGVVTANSLKQRVGWVDSWKDCVLYRA</sequence>
<dbReference type="InterPro" id="IPR007096">
    <property type="entry name" value="RNA-dir_Rpol_cat_phage"/>
</dbReference>
<dbReference type="GO" id="GO:0046872">
    <property type="term" value="F:metal ion binding"/>
    <property type="evidence" value="ECO:0007669"/>
    <property type="project" value="UniProtKB-KW"/>
</dbReference>
<keyword evidence="6" id="KW-0479">Metal-binding</keyword>
<feature type="binding site" evidence="6">
    <location>
        <position position="444"/>
    </location>
    <ligand>
        <name>Mg(2+)</name>
        <dbReference type="ChEBI" id="CHEBI:18420"/>
        <label>2</label>
    </ligand>
</feature>
<dbReference type="GO" id="GO:0000166">
    <property type="term" value="F:nucleotide binding"/>
    <property type="evidence" value="ECO:0007669"/>
    <property type="project" value="UniProtKB-KW"/>
</dbReference>
<evidence type="ECO:0000256" key="1">
    <source>
        <dbReference type="ARBA" id="ARBA00012494"/>
    </source>
</evidence>
<feature type="binding site" evidence="6">
    <location>
        <position position="348"/>
    </location>
    <ligand>
        <name>Mg(2+)</name>
        <dbReference type="ChEBI" id="CHEBI:18420"/>
        <label>2</label>
    </ligand>
</feature>
<evidence type="ECO:0000259" key="7">
    <source>
        <dbReference type="PROSITE" id="PS50522"/>
    </source>
</evidence>
<evidence type="ECO:0000256" key="5">
    <source>
        <dbReference type="ARBA" id="ARBA00048744"/>
    </source>
</evidence>